<proteinExistence type="predicted"/>
<comment type="caution">
    <text evidence="2">The sequence shown here is derived from an EMBL/GenBank/DDBJ whole genome shotgun (WGS) entry which is preliminary data.</text>
</comment>
<keyword evidence="2" id="KW-0378">Hydrolase</keyword>
<gene>
    <name evidence="2" type="ORF">RYZ90_23400</name>
</gene>
<feature type="domain" description="3'-5' exoribonuclease Rv2179c-like" evidence="1">
    <location>
        <begin position="2"/>
        <end position="178"/>
    </location>
</feature>
<reference evidence="2 3" key="1">
    <citation type="submission" date="2023-10" db="EMBL/GenBank/DDBJ databases">
        <title>Fecal carriage and genetic characteristics of carbapenem-resistant Enterobacterales among healthy adults from four provinces of China.</title>
        <authorList>
            <person name="Li Y."/>
            <person name="Zhang R."/>
        </authorList>
    </citation>
    <scope>NUCLEOTIDE SEQUENCE [LARGE SCALE GENOMIC DNA]</scope>
    <source>
        <strain evidence="2 3">HN-71</strain>
    </source>
</reference>
<dbReference type="Proteomes" id="UP001269984">
    <property type="component" value="Unassembled WGS sequence"/>
</dbReference>
<keyword evidence="2" id="KW-0269">Exonuclease</keyword>
<dbReference type="InterPro" id="IPR012337">
    <property type="entry name" value="RNaseH-like_sf"/>
</dbReference>
<organism evidence="2 3">
    <name type="scientific">Citrobacter portucalensis</name>
    <dbReference type="NCBI Taxonomy" id="1639133"/>
    <lineage>
        <taxon>Bacteria</taxon>
        <taxon>Pseudomonadati</taxon>
        <taxon>Pseudomonadota</taxon>
        <taxon>Gammaproteobacteria</taxon>
        <taxon>Enterobacterales</taxon>
        <taxon>Enterobacteriaceae</taxon>
        <taxon>Citrobacter</taxon>
        <taxon>Citrobacter freundii complex</taxon>
    </lineage>
</organism>
<dbReference type="RefSeq" id="WP_318061928.1">
    <property type="nucleotide sequence ID" value="NZ_JAWPAZ010000013.1"/>
</dbReference>
<evidence type="ECO:0000259" key="1">
    <source>
        <dbReference type="Pfam" id="PF16473"/>
    </source>
</evidence>
<keyword evidence="2" id="KW-0540">Nuclease</keyword>
<dbReference type="EMBL" id="JAWPAZ010000013">
    <property type="protein sequence ID" value="MDW2636792.1"/>
    <property type="molecule type" value="Genomic_DNA"/>
</dbReference>
<dbReference type="SUPFAM" id="SSF53098">
    <property type="entry name" value="Ribonuclease H-like"/>
    <property type="match status" value="1"/>
</dbReference>
<dbReference type="EC" id="3.1.-.-" evidence="2"/>
<accession>A0ABD5H738</accession>
<evidence type="ECO:0000313" key="3">
    <source>
        <dbReference type="Proteomes" id="UP001269984"/>
    </source>
</evidence>
<name>A0ABD5H738_9ENTR</name>
<dbReference type="Gene3D" id="3.30.420.10">
    <property type="entry name" value="Ribonuclease H-like superfamily/Ribonuclease H"/>
    <property type="match status" value="1"/>
</dbReference>
<dbReference type="InterPro" id="IPR033390">
    <property type="entry name" value="Rv2179c-like"/>
</dbReference>
<protein>
    <submittedName>
        <fullName evidence="2">3'-5' exonuclease</fullName>
        <ecNumber evidence="2">3.1.-.-</ecNumber>
    </submittedName>
</protein>
<dbReference type="GO" id="GO:0004527">
    <property type="term" value="F:exonuclease activity"/>
    <property type="evidence" value="ECO:0007669"/>
    <property type="project" value="UniProtKB-KW"/>
</dbReference>
<evidence type="ECO:0000313" key="2">
    <source>
        <dbReference type="EMBL" id="MDW2636792.1"/>
    </source>
</evidence>
<dbReference type="Pfam" id="PF16473">
    <property type="entry name" value="Rv2179c-like"/>
    <property type="match status" value="1"/>
</dbReference>
<dbReference type="InterPro" id="IPR036397">
    <property type="entry name" value="RNaseH_sf"/>
</dbReference>
<dbReference type="AlphaFoldDB" id="A0ABD5H738"/>
<sequence>MNNLMIDLETMGNKPNAPIVSIGAVFFDPSTGELGPEFYRVVSLKSAIAGGAVPDPETIIWWMQQSEEARMAICDEDATTISSALIKLNTFILDNSDIDKVQVWGNGATFDNVILRSSYDRELIPCMWKFWNDRDVRTIVELGRQIGITPRRDIPFEGDMHNALADAKHQAKYVSAIWKHLIPNQIDK</sequence>